<dbReference type="InterPro" id="IPR044855">
    <property type="entry name" value="CoA-Trfase_III_dom3_sf"/>
</dbReference>
<dbReference type="Gene3D" id="3.40.50.10540">
    <property type="entry name" value="Crotonobetainyl-coa:carnitine coa-transferase, domain 1"/>
    <property type="match status" value="1"/>
</dbReference>
<dbReference type="Gene3D" id="3.30.1540.10">
    <property type="entry name" value="formyl-coa transferase, domain 3"/>
    <property type="match status" value="1"/>
</dbReference>
<dbReference type="SUPFAM" id="SSF89796">
    <property type="entry name" value="CoA-transferase family III (CaiB/BaiF)"/>
    <property type="match status" value="1"/>
</dbReference>
<dbReference type="InterPro" id="IPR050509">
    <property type="entry name" value="CoA-transferase_III"/>
</dbReference>
<organism evidence="2 3">
    <name type="scientific">Rhodococcus rhodochrous</name>
    <dbReference type="NCBI Taxonomy" id="1829"/>
    <lineage>
        <taxon>Bacteria</taxon>
        <taxon>Bacillati</taxon>
        <taxon>Actinomycetota</taxon>
        <taxon>Actinomycetes</taxon>
        <taxon>Mycobacteriales</taxon>
        <taxon>Nocardiaceae</taxon>
        <taxon>Rhodococcus</taxon>
    </lineage>
</organism>
<sequence>MNPVDETLSVPVDSERGPLAGLRVVELANAGPSGYAAMVLSDLGADVVCVQRPGVPRSADDQIRRGRTIVAADLSDPTSVADVLDLIARADVLVEGFRPGVAERLGLGPDIALARNSRLIYARVTGWGQYGPRSAHAGHDINFLAPTGILHAMGRPDDRPIPPLNLIGGFAGGSMYLAVGILSALWERTVSGRGQVLDVAAADGAALLAQFNWSMRGSGAWSDRRGENLVDGSCPYLDTYECADGRYMAVGAFEQKFYARMLEVLGLDEITVPDRGDRENWPALRDILAARFRTRTRDEWSEVFDTVDACVTPVLTFGEAPGDPHFTARGTFAEIDGVVQPLPATRFSRTPAPTPSAPPHSTVTPQQVWRQHDSARSEPREEHS</sequence>
<feature type="compositionally biased region" description="Basic and acidic residues" evidence="1">
    <location>
        <begin position="370"/>
        <end position="384"/>
    </location>
</feature>
<dbReference type="Pfam" id="PF02515">
    <property type="entry name" value="CoA_transf_3"/>
    <property type="match status" value="1"/>
</dbReference>
<dbReference type="AlphaFoldDB" id="A0AA47AFL0"/>
<protein>
    <submittedName>
        <fullName evidence="2">CoA transferase</fullName>
    </submittedName>
</protein>
<dbReference type="InterPro" id="IPR003673">
    <property type="entry name" value="CoA-Trfase_fam_III"/>
</dbReference>
<evidence type="ECO:0000313" key="3">
    <source>
        <dbReference type="Proteomes" id="UP001162740"/>
    </source>
</evidence>
<evidence type="ECO:0000313" key="2">
    <source>
        <dbReference type="EMBL" id="UZF47917.1"/>
    </source>
</evidence>
<gene>
    <name evidence="2" type="ORF">KUM34_026230</name>
</gene>
<name>A0AA47AFL0_RHORH</name>
<dbReference type="GO" id="GO:0016740">
    <property type="term" value="F:transferase activity"/>
    <property type="evidence" value="ECO:0007669"/>
    <property type="project" value="UniProtKB-KW"/>
</dbReference>
<dbReference type="EMBL" id="CP083975">
    <property type="protein sequence ID" value="UZF47917.1"/>
    <property type="molecule type" value="Genomic_DNA"/>
</dbReference>
<evidence type="ECO:0000256" key="1">
    <source>
        <dbReference type="SAM" id="MobiDB-lite"/>
    </source>
</evidence>
<accession>A0AA47AFL0</accession>
<proteinExistence type="predicted"/>
<dbReference type="PANTHER" id="PTHR48228">
    <property type="entry name" value="SUCCINYL-COA--D-CITRAMALATE COA-TRANSFERASE"/>
    <property type="match status" value="1"/>
</dbReference>
<geneLocation type="plasmid" evidence="2 3">
    <name>pGD02.2.1</name>
</geneLocation>
<feature type="region of interest" description="Disordered" evidence="1">
    <location>
        <begin position="344"/>
        <end position="384"/>
    </location>
</feature>
<dbReference type="Proteomes" id="UP001162740">
    <property type="component" value="Plasmid pGD02.2.1"/>
</dbReference>
<keyword evidence="2" id="KW-0614">Plasmid</keyword>
<reference evidence="2 3" key="1">
    <citation type="journal article" date="2021" name="Front. Microbiol.">
        <title>Bacterial Transformation of Aromatic Monomers in Softwood Black Liquor.</title>
        <authorList>
            <person name="Navas L.E."/>
            <person name="Dexter G."/>
            <person name="Liu J."/>
            <person name="Levy-Booth D."/>
            <person name="Cho M."/>
            <person name="Jang S.K."/>
            <person name="Mansfield S.D."/>
            <person name="Renneckar S."/>
            <person name="Mohn W.W."/>
            <person name="Eltis L.D."/>
        </authorList>
    </citation>
    <scope>NUCLEOTIDE SEQUENCE [LARGE SCALE GENOMIC DNA]</scope>
    <source>
        <strain evidence="2 3">GD02</strain>
    </source>
</reference>
<dbReference type="InterPro" id="IPR023606">
    <property type="entry name" value="CoA-Trfase_III_dom_1_sf"/>
</dbReference>
<dbReference type="PANTHER" id="PTHR48228:SF5">
    <property type="entry name" value="ALPHA-METHYLACYL-COA RACEMASE"/>
    <property type="match status" value="1"/>
</dbReference>
<keyword evidence="2" id="KW-0808">Transferase</keyword>
<dbReference type="RefSeq" id="WP_085470637.1">
    <property type="nucleotide sequence ID" value="NZ_CP083975.1"/>
</dbReference>